<comment type="caution">
    <text evidence="17">The sequence shown here is derived from an EMBL/GenBank/DDBJ whole genome shotgun (WGS) entry which is preliminary data.</text>
</comment>
<evidence type="ECO:0000256" key="8">
    <source>
        <dbReference type="ARBA" id="ARBA00022679"/>
    </source>
</evidence>
<dbReference type="CDD" id="cd24015">
    <property type="entry name" value="ASKHA_NBD_PanK-III"/>
    <property type="match status" value="1"/>
</dbReference>
<dbReference type="HAMAP" id="MF_01274">
    <property type="entry name" value="Pantothen_kinase_3"/>
    <property type="match status" value="1"/>
</dbReference>
<comment type="caution">
    <text evidence="16">Lacks conserved residue(s) required for the propagation of feature annotation.</text>
</comment>
<protein>
    <recommendedName>
        <fullName evidence="15 16">Type III pantothenate kinase</fullName>
        <ecNumber evidence="6 16">2.7.1.33</ecNumber>
    </recommendedName>
    <alternativeName>
        <fullName evidence="16">PanK-III</fullName>
    </alternativeName>
    <alternativeName>
        <fullName evidence="16">Pantothenic acid kinase</fullName>
    </alternativeName>
</protein>
<comment type="function">
    <text evidence="16">Catalyzes the phosphorylation of pantothenate (Pan), the first step in CoA biosynthesis.</text>
</comment>
<dbReference type="RefSeq" id="WP_263339917.1">
    <property type="nucleotide sequence ID" value="NZ_JAGSYH010000005.1"/>
</dbReference>
<dbReference type="SUPFAM" id="SSF53067">
    <property type="entry name" value="Actin-like ATPase domain"/>
    <property type="match status" value="2"/>
</dbReference>
<evidence type="ECO:0000256" key="9">
    <source>
        <dbReference type="ARBA" id="ARBA00022741"/>
    </source>
</evidence>
<evidence type="ECO:0000313" key="18">
    <source>
        <dbReference type="Proteomes" id="UP001596091"/>
    </source>
</evidence>
<keyword evidence="8 16" id="KW-0808">Transferase</keyword>
<evidence type="ECO:0000256" key="11">
    <source>
        <dbReference type="ARBA" id="ARBA00022840"/>
    </source>
</evidence>
<dbReference type="PANTHER" id="PTHR34265">
    <property type="entry name" value="TYPE III PANTOTHENATE KINASE"/>
    <property type="match status" value="1"/>
</dbReference>
<feature type="binding site" evidence="16">
    <location>
        <position position="135"/>
    </location>
    <ligand>
        <name>K(+)</name>
        <dbReference type="ChEBI" id="CHEBI:29103"/>
    </ligand>
</feature>
<comment type="subunit">
    <text evidence="5 16">Homodimer.</text>
</comment>
<evidence type="ECO:0000256" key="13">
    <source>
        <dbReference type="ARBA" id="ARBA00022993"/>
    </source>
</evidence>
<proteinExistence type="inferred from homology"/>
<keyword evidence="7 16" id="KW-0963">Cytoplasm</keyword>
<keyword evidence="13 16" id="KW-0173">Coenzyme A biosynthesis</keyword>
<dbReference type="NCBIfam" id="NF009855">
    <property type="entry name" value="PRK13321.1"/>
    <property type="match status" value="1"/>
</dbReference>
<comment type="subcellular location">
    <subcellularLocation>
        <location evidence="3 16">Cytoplasm</location>
    </subcellularLocation>
</comment>
<comment type="similarity">
    <text evidence="14 16">Belongs to the type III pantothenate kinase family.</text>
</comment>
<evidence type="ECO:0000256" key="12">
    <source>
        <dbReference type="ARBA" id="ARBA00022958"/>
    </source>
</evidence>
<evidence type="ECO:0000256" key="14">
    <source>
        <dbReference type="ARBA" id="ARBA00038036"/>
    </source>
</evidence>
<dbReference type="EC" id="2.7.1.33" evidence="6 16"/>
<feature type="active site" description="Proton acceptor" evidence="16">
    <location>
        <position position="115"/>
    </location>
</feature>
<feature type="binding site" evidence="16">
    <location>
        <begin position="6"/>
        <end position="13"/>
    </location>
    <ligand>
        <name>ATP</name>
        <dbReference type="ChEBI" id="CHEBI:30616"/>
    </ligand>
</feature>
<keyword evidence="11 16" id="KW-0067">ATP-binding</keyword>
<evidence type="ECO:0000256" key="7">
    <source>
        <dbReference type="ARBA" id="ARBA00022490"/>
    </source>
</evidence>
<comment type="cofactor">
    <cofactor evidence="2">
        <name>K(+)</name>
        <dbReference type="ChEBI" id="CHEBI:29103"/>
    </cofactor>
</comment>
<reference evidence="18" key="1">
    <citation type="journal article" date="2019" name="Int. J. Syst. Evol. Microbiol.">
        <title>The Global Catalogue of Microorganisms (GCM) 10K type strain sequencing project: providing services to taxonomists for standard genome sequencing and annotation.</title>
        <authorList>
            <consortium name="The Broad Institute Genomics Platform"/>
            <consortium name="The Broad Institute Genome Sequencing Center for Infectious Disease"/>
            <person name="Wu L."/>
            <person name="Ma J."/>
        </authorList>
    </citation>
    <scope>NUCLEOTIDE SEQUENCE [LARGE SCALE GENOMIC DNA]</scope>
    <source>
        <strain evidence="18">JCM 4087</strain>
    </source>
</reference>
<dbReference type="PANTHER" id="PTHR34265:SF1">
    <property type="entry name" value="TYPE III PANTOTHENATE KINASE"/>
    <property type="match status" value="1"/>
</dbReference>
<evidence type="ECO:0000256" key="1">
    <source>
        <dbReference type="ARBA" id="ARBA00001206"/>
    </source>
</evidence>
<evidence type="ECO:0000256" key="4">
    <source>
        <dbReference type="ARBA" id="ARBA00005225"/>
    </source>
</evidence>
<organism evidence="17 18">
    <name type="scientific">Acidicapsa dinghuensis</name>
    <dbReference type="NCBI Taxonomy" id="2218256"/>
    <lineage>
        <taxon>Bacteria</taxon>
        <taxon>Pseudomonadati</taxon>
        <taxon>Acidobacteriota</taxon>
        <taxon>Terriglobia</taxon>
        <taxon>Terriglobales</taxon>
        <taxon>Acidobacteriaceae</taxon>
        <taxon>Acidicapsa</taxon>
    </lineage>
</organism>
<keyword evidence="10 16" id="KW-0418">Kinase</keyword>
<dbReference type="EMBL" id="JBHSPH010000005">
    <property type="protein sequence ID" value="MFC5863712.1"/>
    <property type="molecule type" value="Genomic_DNA"/>
</dbReference>
<dbReference type="Proteomes" id="UP001596091">
    <property type="component" value="Unassembled WGS sequence"/>
</dbReference>
<evidence type="ECO:0000256" key="3">
    <source>
        <dbReference type="ARBA" id="ARBA00004496"/>
    </source>
</evidence>
<dbReference type="NCBIfam" id="TIGR00671">
    <property type="entry name" value="baf"/>
    <property type="match status" value="1"/>
</dbReference>
<keyword evidence="16" id="KW-0479">Metal-binding</keyword>
<comment type="catalytic activity">
    <reaction evidence="1 16">
        <text>(R)-pantothenate + ATP = (R)-4'-phosphopantothenate + ADP + H(+)</text>
        <dbReference type="Rhea" id="RHEA:16373"/>
        <dbReference type="ChEBI" id="CHEBI:10986"/>
        <dbReference type="ChEBI" id="CHEBI:15378"/>
        <dbReference type="ChEBI" id="CHEBI:29032"/>
        <dbReference type="ChEBI" id="CHEBI:30616"/>
        <dbReference type="ChEBI" id="CHEBI:456216"/>
        <dbReference type="EC" id="2.7.1.33"/>
    </reaction>
</comment>
<feature type="binding site" evidence="16">
    <location>
        <position position="190"/>
    </location>
    <ligand>
        <name>substrate</name>
    </ligand>
</feature>
<evidence type="ECO:0000256" key="16">
    <source>
        <dbReference type="HAMAP-Rule" id="MF_01274"/>
    </source>
</evidence>
<name>A0ABW1EK91_9BACT</name>
<evidence type="ECO:0000256" key="15">
    <source>
        <dbReference type="ARBA" id="ARBA00040883"/>
    </source>
</evidence>
<dbReference type="GO" id="GO:0004594">
    <property type="term" value="F:pantothenate kinase activity"/>
    <property type="evidence" value="ECO:0007669"/>
    <property type="project" value="UniProtKB-EC"/>
</dbReference>
<comment type="cofactor">
    <cofactor evidence="16">
        <name>NH4(+)</name>
        <dbReference type="ChEBI" id="CHEBI:28938"/>
    </cofactor>
    <cofactor evidence="16">
        <name>K(+)</name>
        <dbReference type="ChEBI" id="CHEBI:29103"/>
    </cofactor>
    <text evidence="16">A monovalent cation. Ammonium or potassium.</text>
</comment>
<evidence type="ECO:0000256" key="5">
    <source>
        <dbReference type="ARBA" id="ARBA00011738"/>
    </source>
</evidence>
<evidence type="ECO:0000256" key="2">
    <source>
        <dbReference type="ARBA" id="ARBA00001958"/>
    </source>
</evidence>
<feature type="binding site" evidence="16">
    <location>
        <position position="138"/>
    </location>
    <ligand>
        <name>ATP</name>
        <dbReference type="ChEBI" id="CHEBI:30616"/>
    </ligand>
</feature>
<dbReference type="InterPro" id="IPR043129">
    <property type="entry name" value="ATPase_NBD"/>
</dbReference>
<dbReference type="InterPro" id="IPR004619">
    <property type="entry name" value="Type_III_PanK"/>
</dbReference>
<sequence length="287" mass="31152">MLLALDVGNTNTVLGLFNLDGPKASNTLAGHWRVSTHRTQTADEYGVLFTNLFEMHGLATSRVRHIIISSVVPPVESTLLQVCERYFHLKPLFVEPGIKTGMPVLVDNPSELGADRLVNCIGAFEKYGGPSIVVDFGTATTFDVLSAKGEYLGGIITPGLGISADALFSRAARLGRVDIRRPAKVIGTNTVAHIQSGLYYGYIGLVDGILERMIAEMQQDPRSGLAVDTSLPEASIKILATGGLAHLIAEDSRYISTIDDMLTLDGLRLVFERNQPAPDKPQRPRRR</sequence>
<keyword evidence="12 16" id="KW-0630">Potassium</keyword>
<evidence type="ECO:0000256" key="6">
    <source>
        <dbReference type="ARBA" id="ARBA00012102"/>
    </source>
</evidence>
<dbReference type="Pfam" id="PF03309">
    <property type="entry name" value="Pan_kinase"/>
    <property type="match status" value="1"/>
</dbReference>
<dbReference type="Gene3D" id="3.30.420.40">
    <property type="match status" value="2"/>
</dbReference>
<keyword evidence="18" id="KW-1185">Reference proteome</keyword>
<keyword evidence="9 16" id="KW-0547">Nucleotide-binding</keyword>
<comment type="pathway">
    <text evidence="4 16">Cofactor biosynthesis; coenzyme A biosynthesis; CoA from (R)-pantothenate: step 1/5.</text>
</comment>
<gene>
    <name evidence="16" type="primary">coaX</name>
    <name evidence="17" type="ORF">ACFPT7_15500</name>
</gene>
<evidence type="ECO:0000256" key="10">
    <source>
        <dbReference type="ARBA" id="ARBA00022777"/>
    </source>
</evidence>
<accession>A0ABW1EK91</accession>
<feature type="binding site" evidence="16">
    <location>
        <begin position="113"/>
        <end position="116"/>
    </location>
    <ligand>
        <name>substrate</name>
    </ligand>
</feature>
<evidence type="ECO:0000313" key="17">
    <source>
        <dbReference type="EMBL" id="MFC5863712.1"/>
    </source>
</evidence>